<accession>A0A1C4YFS7</accession>
<organism evidence="1 2">
    <name type="scientific">Micromonospora haikouensis</name>
    <dbReference type="NCBI Taxonomy" id="686309"/>
    <lineage>
        <taxon>Bacteria</taxon>
        <taxon>Bacillati</taxon>
        <taxon>Actinomycetota</taxon>
        <taxon>Actinomycetes</taxon>
        <taxon>Micromonosporales</taxon>
        <taxon>Micromonosporaceae</taxon>
        <taxon>Micromonospora</taxon>
    </lineage>
</organism>
<dbReference type="InterPro" id="IPR034660">
    <property type="entry name" value="DinB/YfiT-like"/>
</dbReference>
<evidence type="ECO:0000313" key="1">
    <source>
        <dbReference type="EMBL" id="SCF19530.1"/>
    </source>
</evidence>
<dbReference type="AlphaFoldDB" id="A0A1C4YFS7"/>
<dbReference type="Gene3D" id="1.20.120.450">
    <property type="entry name" value="dinb family like domain"/>
    <property type="match status" value="1"/>
</dbReference>
<dbReference type="InterPro" id="IPR007061">
    <property type="entry name" value="MST-like"/>
</dbReference>
<proteinExistence type="predicted"/>
<evidence type="ECO:0000313" key="2">
    <source>
        <dbReference type="Proteomes" id="UP000199375"/>
    </source>
</evidence>
<reference evidence="1 2" key="1">
    <citation type="submission" date="2016-06" db="EMBL/GenBank/DDBJ databases">
        <authorList>
            <person name="Kjaerup R.B."/>
            <person name="Dalgaard T.S."/>
            <person name="Juul-Madsen H.R."/>
        </authorList>
    </citation>
    <scope>NUCLEOTIDE SEQUENCE [LARGE SCALE GENOMIC DNA]</scope>
    <source>
        <strain evidence="1 2">DSM 45626</strain>
    </source>
</reference>
<sequence>MPGAATIWNASAMPSLPPTFADQVIAQPARAQFEAFIDEHRRALNHCLDGLTEEQARRSLVPSRTTLLGLVKHATFVERVWFDEAITCRPRVELGLPAASEDSFLLDDGDTIASVQQAHREACDAARRATSSLDLDDVLRGNRRGPLPLRWVYLHVLRELAQHCGHADILREQILDE</sequence>
<dbReference type="EMBL" id="FMCW01000045">
    <property type="protein sequence ID" value="SCF19530.1"/>
    <property type="molecule type" value="Genomic_DNA"/>
</dbReference>
<protein>
    <recommendedName>
        <fullName evidence="3">Mini-circle protein</fullName>
    </recommendedName>
</protein>
<dbReference type="Proteomes" id="UP000199375">
    <property type="component" value="Unassembled WGS sequence"/>
</dbReference>
<dbReference type="SUPFAM" id="SSF109854">
    <property type="entry name" value="DinB/YfiT-like putative metalloenzymes"/>
    <property type="match status" value="1"/>
</dbReference>
<name>A0A1C4YFS7_9ACTN</name>
<dbReference type="Pfam" id="PF04978">
    <property type="entry name" value="MST"/>
    <property type="match status" value="1"/>
</dbReference>
<evidence type="ECO:0008006" key="3">
    <source>
        <dbReference type="Google" id="ProtNLM"/>
    </source>
</evidence>
<gene>
    <name evidence="1" type="ORF">GA0070558_1452</name>
</gene>